<dbReference type="Pfam" id="PF01627">
    <property type="entry name" value="Hpt"/>
    <property type="match status" value="1"/>
</dbReference>
<evidence type="ECO:0000259" key="6">
    <source>
        <dbReference type="PROSITE" id="PS50110"/>
    </source>
</evidence>
<dbReference type="InterPro" id="IPR043128">
    <property type="entry name" value="Rev_trsase/Diguanyl_cyclase"/>
</dbReference>
<name>A0ABT7SSY2_9GAMM</name>
<dbReference type="Gene3D" id="3.30.70.270">
    <property type="match status" value="1"/>
</dbReference>
<evidence type="ECO:0000256" key="4">
    <source>
        <dbReference type="PROSITE-ProRule" id="PRU00110"/>
    </source>
</evidence>
<accession>A0ABT7SSY2</accession>
<dbReference type="InterPro" id="IPR011006">
    <property type="entry name" value="CheY-like_superfamily"/>
</dbReference>
<dbReference type="InterPro" id="IPR036641">
    <property type="entry name" value="HPT_dom_sf"/>
</dbReference>
<keyword evidence="10" id="KW-1185">Reference proteome</keyword>
<dbReference type="PROSITE" id="PS50887">
    <property type="entry name" value="GGDEF"/>
    <property type="match status" value="1"/>
</dbReference>
<dbReference type="EMBL" id="JAUCDY010000014">
    <property type="protein sequence ID" value="MDM7858644.1"/>
    <property type="molecule type" value="Genomic_DNA"/>
</dbReference>
<keyword evidence="2" id="KW-0902">Two-component regulatory system</keyword>
<dbReference type="Gene3D" id="1.20.120.160">
    <property type="entry name" value="HPT domain"/>
    <property type="match status" value="1"/>
</dbReference>
<dbReference type="SUPFAM" id="SSF47226">
    <property type="entry name" value="Histidine-containing phosphotransfer domain, HPT domain"/>
    <property type="match status" value="1"/>
</dbReference>
<keyword evidence="5" id="KW-0597">Phosphoprotein</keyword>
<keyword evidence="9" id="KW-0548">Nucleotidyltransferase</keyword>
<dbReference type="SMART" id="SM00448">
    <property type="entry name" value="REC"/>
    <property type="match status" value="2"/>
</dbReference>
<dbReference type="CDD" id="cd01949">
    <property type="entry name" value="GGDEF"/>
    <property type="match status" value="1"/>
</dbReference>
<dbReference type="RefSeq" id="WP_289411417.1">
    <property type="nucleotide sequence ID" value="NZ_JAUCDY010000014.1"/>
</dbReference>
<dbReference type="Proteomes" id="UP001241056">
    <property type="component" value="Unassembled WGS sequence"/>
</dbReference>
<dbReference type="NCBIfam" id="TIGR00254">
    <property type="entry name" value="GGDEF"/>
    <property type="match status" value="1"/>
</dbReference>
<feature type="modified residue" description="4-aspartylphosphate" evidence="5">
    <location>
        <position position="320"/>
    </location>
</feature>
<evidence type="ECO:0000256" key="1">
    <source>
        <dbReference type="ARBA" id="ARBA00012528"/>
    </source>
</evidence>
<dbReference type="Gene3D" id="3.40.50.2300">
    <property type="match status" value="2"/>
</dbReference>
<gene>
    <name evidence="9" type="ORF">QEZ41_10235</name>
</gene>
<dbReference type="InterPro" id="IPR001789">
    <property type="entry name" value="Sig_transdc_resp-reg_receiver"/>
</dbReference>
<dbReference type="InterPro" id="IPR000160">
    <property type="entry name" value="GGDEF_dom"/>
</dbReference>
<dbReference type="PROSITE" id="PS50110">
    <property type="entry name" value="RESPONSE_REGULATORY"/>
    <property type="match status" value="2"/>
</dbReference>
<dbReference type="PANTHER" id="PTHR45138:SF9">
    <property type="entry name" value="DIGUANYLATE CYCLASE DGCM-RELATED"/>
    <property type="match status" value="1"/>
</dbReference>
<dbReference type="CDD" id="cd00088">
    <property type="entry name" value="HPT"/>
    <property type="match status" value="1"/>
</dbReference>
<dbReference type="Pfam" id="PF00072">
    <property type="entry name" value="Response_reg"/>
    <property type="match status" value="2"/>
</dbReference>
<dbReference type="InterPro" id="IPR050469">
    <property type="entry name" value="Diguanylate_Cyclase"/>
</dbReference>
<organism evidence="9 10">
    <name type="scientific">Thiopseudomonas acetoxidans</name>
    <dbReference type="NCBI Taxonomy" id="3041622"/>
    <lineage>
        <taxon>Bacteria</taxon>
        <taxon>Pseudomonadati</taxon>
        <taxon>Pseudomonadota</taxon>
        <taxon>Gammaproteobacteria</taxon>
        <taxon>Pseudomonadales</taxon>
        <taxon>Pseudomonadaceae</taxon>
        <taxon>Thiopseudomonas</taxon>
    </lineage>
</organism>
<feature type="modified residue" description="Phosphohistidine" evidence="4">
    <location>
        <position position="56"/>
    </location>
</feature>
<sequence>MASTNSNLQAKILQLRTSFVKQLPKRLAEIEASIQQADSCAEYDERIMGDLFRAFHSLKGASSSFGFDGLADGAGMGEQLAQGLMNTKGVLNSSKSQMFNELLEQLRLEQEELEQMDLSVERPYRTSSFEMSQTNNNWQEQGAPLIYVCDDESEQVAHLDYQLSCFGYKIRRFTDVESFETSVLKQAPDAVVMDVHFPQSSIAGTETLRRVNEALGRQLPAIVLSGQDCFAGRLSAFRAGCRSYFTKPARPLELAAALDDLLKNKLVEPLRILIVDDEPDVAQYHSLILEDAGMLVEQVHEPSLVLDVLRNFSPDLILVDVYMPQCTGQELAGIIRMVPEYLGMPIIYLSSETDREKQFSAMRVGVEGFITKPVVPSELVSSVALRAERMRALRRLMTRDSLTGLFNHGTTKDVIDNVVGQIGRTKENLVMVMLDLDYFKKVNDKHGHLAGDQVLVALSRVLKHRLRGTDVIGRYGGEEFAILLRKISIEQAYELIDTLREDFSKIVFSTGTEQFTCTFSAGLSSYAHYSTVEELFAAADKALYQAKMDGRNRVNVDYKS</sequence>
<feature type="domain" description="Response regulatory" evidence="6">
    <location>
        <begin position="145"/>
        <end position="262"/>
    </location>
</feature>
<evidence type="ECO:0000256" key="2">
    <source>
        <dbReference type="ARBA" id="ARBA00023012"/>
    </source>
</evidence>
<evidence type="ECO:0000259" key="7">
    <source>
        <dbReference type="PROSITE" id="PS50887"/>
    </source>
</evidence>
<keyword evidence="9" id="KW-0808">Transferase</keyword>
<dbReference type="SMART" id="SM00267">
    <property type="entry name" value="GGDEF"/>
    <property type="match status" value="1"/>
</dbReference>
<dbReference type="EC" id="2.7.7.65" evidence="1"/>
<proteinExistence type="predicted"/>
<evidence type="ECO:0000313" key="10">
    <source>
        <dbReference type="Proteomes" id="UP001241056"/>
    </source>
</evidence>
<feature type="domain" description="HPt" evidence="8">
    <location>
        <begin position="8"/>
        <end position="116"/>
    </location>
</feature>
<dbReference type="PROSITE" id="PS50894">
    <property type="entry name" value="HPT"/>
    <property type="match status" value="1"/>
</dbReference>
<dbReference type="Pfam" id="PF00990">
    <property type="entry name" value="GGDEF"/>
    <property type="match status" value="1"/>
</dbReference>
<dbReference type="SUPFAM" id="SSF55073">
    <property type="entry name" value="Nucleotide cyclase"/>
    <property type="match status" value="1"/>
</dbReference>
<comment type="catalytic activity">
    <reaction evidence="3">
        <text>2 GTP = 3',3'-c-di-GMP + 2 diphosphate</text>
        <dbReference type="Rhea" id="RHEA:24898"/>
        <dbReference type="ChEBI" id="CHEBI:33019"/>
        <dbReference type="ChEBI" id="CHEBI:37565"/>
        <dbReference type="ChEBI" id="CHEBI:58805"/>
        <dbReference type="EC" id="2.7.7.65"/>
    </reaction>
</comment>
<comment type="caution">
    <text evidence="9">The sequence shown here is derived from an EMBL/GenBank/DDBJ whole genome shotgun (WGS) entry which is preliminary data.</text>
</comment>
<dbReference type="PANTHER" id="PTHR45138">
    <property type="entry name" value="REGULATORY COMPONENTS OF SENSORY TRANSDUCTION SYSTEM"/>
    <property type="match status" value="1"/>
</dbReference>
<feature type="domain" description="GGDEF" evidence="7">
    <location>
        <begin position="427"/>
        <end position="559"/>
    </location>
</feature>
<evidence type="ECO:0000259" key="8">
    <source>
        <dbReference type="PROSITE" id="PS50894"/>
    </source>
</evidence>
<evidence type="ECO:0000256" key="3">
    <source>
        <dbReference type="ARBA" id="ARBA00034247"/>
    </source>
</evidence>
<evidence type="ECO:0000256" key="5">
    <source>
        <dbReference type="PROSITE-ProRule" id="PRU00169"/>
    </source>
</evidence>
<reference evidence="9 10" key="1">
    <citation type="submission" date="2023-06" db="EMBL/GenBank/DDBJ databases">
        <title>Thiopseudomonas sp. CY1220 draft genome sequence.</title>
        <authorList>
            <person name="Zhao G."/>
            <person name="An M."/>
        </authorList>
    </citation>
    <scope>NUCLEOTIDE SEQUENCE [LARGE SCALE GENOMIC DNA]</scope>
    <source>
        <strain evidence="9 10">CY1220</strain>
    </source>
</reference>
<dbReference type="InterPro" id="IPR029787">
    <property type="entry name" value="Nucleotide_cyclase"/>
</dbReference>
<dbReference type="GO" id="GO:0052621">
    <property type="term" value="F:diguanylate cyclase activity"/>
    <property type="evidence" value="ECO:0007669"/>
    <property type="project" value="UniProtKB-EC"/>
</dbReference>
<dbReference type="SUPFAM" id="SSF52172">
    <property type="entry name" value="CheY-like"/>
    <property type="match status" value="2"/>
</dbReference>
<dbReference type="CDD" id="cd00156">
    <property type="entry name" value="REC"/>
    <property type="match status" value="2"/>
</dbReference>
<dbReference type="InterPro" id="IPR008207">
    <property type="entry name" value="Sig_transdc_His_kin_Hpt_dom"/>
</dbReference>
<evidence type="ECO:0000313" key="9">
    <source>
        <dbReference type="EMBL" id="MDM7858644.1"/>
    </source>
</evidence>
<feature type="domain" description="Response regulatory" evidence="6">
    <location>
        <begin position="271"/>
        <end position="387"/>
    </location>
</feature>
<feature type="modified residue" description="4-aspartylphosphate" evidence="5">
    <location>
        <position position="194"/>
    </location>
</feature>
<protein>
    <recommendedName>
        <fullName evidence="1">diguanylate cyclase</fullName>
        <ecNumber evidence="1">2.7.7.65</ecNumber>
    </recommendedName>
</protein>